<evidence type="ECO:0000256" key="1">
    <source>
        <dbReference type="SAM" id="Phobius"/>
    </source>
</evidence>
<sequence>MRNATTIIFGNLIIATYLGIYGQSVADFLNENFIKISPIFYLTILTFTSVFLYLSSFVYTYLLYKKKRIEKDKIDLYLPVILGIGLLTSCWSLFVLAMWWG</sequence>
<dbReference type="OrthoDB" id="2736315at2"/>
<dbReference type="EMBL" id="QPJJ01000002">
    <property type="protein sequence ID" value="RCW76873.1"/>
    <property type="molecule type" value="Genomic_DNA"/>
</dbReference>
<dbReference type="AlphaFoldDB" id="A0A368Y9E5"/>
<feature type="transmembrane region" description="Helical" evidence="1">
    <location>
        <begin position="7"/>
        <end position="26"/>
    </location>
</feature>
<keyword evidence="1" id="KW-1133">Transmembrane helix</keyword>
<proteinExistence type="predicted"/>
<keyword evidence="1" id="KW-0472">Membrane</keyword>
<reference evidence="2 3" key="1">
    <citation type="submission" date="2018-07" db="EMBL/GenBank/DDBJ databases">
        <title>Genomic Encyclopedia of Type Strains, Phase IV (KMG-IV): sequencing the most valuable type-strain genomes for metagenomic binning, comparative biology and taxonomic classification.</title>
        <authorList>
            <person name="Goeker M."/>
        </authorList>
    </citation>
    <scope>NUCLEOTIDE SEQUENCE [LARGE SCALE GENOMIC DNA]</scope>
    <source>
        <strain evidence="2 3">DSM 27696</strain>
    </source>
</reference>
<comment type="caution">
    <text evidence="2">The sequence shown here is derived from an EMBL/GenBank/DDBJ whole genome shotgun (WGS) entry which is preliminary data.</text>
</comment>
<keyword evidence="3" id="KW-1185">Reference proteome</keyword>
<feature type="transmembrane region" description="Helical" evidence="1">
    <location>
        <begin position="38"/>
        <end position="64"/>
    </location>
</feature>
<gene>
    <name evidence="2" type="ORF">DFR57_102148</name>
</gene>
<accession>A0A368Y9E5</accession>
<keyword evidence="1" id="KW-0812">Transmembrane</keyword>
<organism evidence="2 3">
    <name type="scientific">Saliterribacillus persicus</name>
    <dbReference type="NCBI Taxonomy" id="930114"/>
    <lineage>
        <taxon>Bacteria</taxon>
        <taxon>Bacillati</taxon>
        <taxon>Bacillota</taxon>
        <taxon>Bacilli</taxon>
        <taxon>Bacillales</taxon>
        <taxon>Bacillaceae</taxon>
        <taxon>Saliterribacillus</taxon>
    </lineage>
</organism>
<name>A0A368Y9E5_9BACI</name>
<evidence type="ECO:0000313" key="3">
    <source>
        <dbReference type="Proteomes" id="UP000252585"/>
    </source>
</evidence>
<evidence type="ECO:0000313" key="2">
    <source>
        <dbReference type="EMBL" id="RCW76873.1"/>
    </source>
</evidence>
<dbReference type="Proteomes" id="UP000252585">
    <property type="component" value="Unassembled WGS sequence"/>
</dbReference>
<protein>
    <submittedName>
        <fullName evidence="2">Uncharacterized protein</fullName>
    </submittedName>
</protein>
<dbReference type="RefSeq" id="WP_114351639.1">
    <property type="nucleotide sequence ID" value="NZ_QPJJ01000002.1"/>
</dbReference>
<feature type="transmembrane region" description="Helical" evidence="1">
    <location>
        <begin position="76"/>
        <end position="100"/>
    </location>
</feature>